<reference evidence="7" key="1">
    <citation type="submission" date="2015-04" db="EMBL/GenBank/DDBJ databases">
        <title>The genome sequence of the plant pathogenic Rhizarian Plasmodiophora brassicae reveals insights in its biotrophic life cycle and the origin of chitin synthesis.</title>
        <authorList>
            <person name="Schwelm A."/>
            <person name="Fogelqvist J."/>
            <person name="Knaust A."/>
            <person name="Julke S."/>
            <person name="Lilja T."/>
            <person name="Dhandapani V."/>
            <person name="Bonilla-Rosso G."/>
            <person name="Karlsson M."/>
            <person name="Shevchenko A."/>
            <person name="Choi S.R."/>
            <person name="Kim H.G."/>
            <person name="Park J.Y."/>
            <person name="Lim Y.P."/>
            <person name="Ludwig-Muller J."/>
            <person name="Dixelius C."/>
        </authorList>
    </citation>
    <scope>NUCLEOTIDE SEQUENCE</scope>
    <source>
        <tissue evidence="7">Potato root galls</tissue>
    </source>
</reference>
<evidence type="ECO:0000313" key="7">
    <source>
        <dbReference type="EMBL" id="CRZ02199.1"/>
    </source>
</evidence>
<keyword evidence="3 6" id="KW-0732">Signal</keyword>
<dbReference type="PANTHER" id="PTHR11010:SF38">
    <property type="entry name" value="LYSOSOMAL PRO-X CARBOXYPEPTIDASE"/>
    <property type="match status" value="1"/>
</dbReference>
<evidence type="ECO:0000256" key="1">
    <source>
        <dbReference type="ARBA" id="ARBA00011079"/>
    </source>
</evidence>
<dbReference type="Gene3D" id="1.20.120.980">
    <property type="entry name" value="Serine carboxypeptidase S28, SKS domain"/>
    <property type="match status" value="1"/>
</dbReference>
<accession>A0A0H5R2S4</accession>
<dbReference type="GO" id="GO:0006508">
    <property type="term" value="P:proteolysis"/>
    <property type="evidence" value="ECO:0007669"/>
    <property type="project" value="UniProtKB-KW"/>
</dbReference>
<dbReference type="PANTHER" id="PTHR11010">
    <property type="entry name" value="PROTEASE S28 PRO-X CARBOXYPEPTIDASE-RELATED"/>
    <property type="match status" value="1"/>
</dbReference>
<keyword evidence="2" id="KW-0645">Protease</keyword>
<evidence type="ECO:0000256" key="2">
    <source>
        <dbReference type="ARBA" id="ARBA00022670"/>
    </source>
</evidence>
<keyword evidence="5" id="KW-0325">Glycoprotein</keyword>
<protein>
    <recommendedName>
        <fullName evidence="8">Lysosomal Pro-X carboxypeptidase</fullName>
    </recommendedName>
</protein>
<dbReference type="SUPFAM" id="SSF53474">
    <property type="entry name" value="alpha/beta-Hydrolases"/>
    <property type="match status" value="2"/>
</dbReference>
<feature type="chain" id="PRO_5005222943" description="Lysosomal Pro-X carboxypeptidase" evidence="6">
    <location>
        <begin position="19"/>
        <end position="491"/>
    </location>
</feature>
<dbReference type="InterPro" id="IPR042269">
    <property type="entry name" value="Ser_carbopepase_S28_SKS"/>
</dbReference>
<dbReference type="Pfam" id="PF05577">
    <property type="entry name" value="Peptidase_S28"/>
    <property type="match status" value="1"/>
</dbReference>
<dbReference type="Gene3D" id="3.40.50.1820">
    <property type="entry name" value="alpha/beta hydrolase"/>
    <property type="match status" value="1"/>
</dbReference>
<dbReference type="AlphaFoldDB" id="A0A0H5R2S4"/>
<comment type="similarity">
    <text evidence="1">Belongs to the peptidase S28 family.</text>
</comment>
<dbReference type="EMBL" id="HACM01001757">
    <property type="protein sequence ID" value="CRZ02199.1"/>
    <property type="molecule type" value="Transcribed_RNA"/>
</dbReference>
<evidence type="ECO:0000256" key="6">
    <source>
        <dbReference type="SAM" id="SignalP"/>
    </source>
</evidence>
<evidence type="ECO:0000256" key="5">
    <source>
        <dbReference type="ARBA" id="ARBA00023180"/>
    </source>
</evidence>
<dbReference type="InterPro" id="IPR008758">
    <property type="entry name" value="Peptidase_S28"/>
</dbReference>
<dbReference type="GO" id="GO:0070008">
    <property type="term" value="F:serine-type exopeptidase activity"/>
    <property type="evidence" value="ECO:0007669"/>
    <property type="project" value="InterPro"/>
</dbReference>
<evidence type="ECO:0008006" key="8">
    <source>
        <dbReference type="Google" id="ProtNLM"/>
    </source>
</evidence>
<name>A0A0H5R2S4_9EUKA</name>
<sequence>MTVMMSIFLLFCAHCVLASRPPRFPVQSQTVQLRDNHGTSLFCNLPFDTKWIKMPVDHFNFQNQQTFMLRTLVNADFFNVTNPVILFYSGNEGSIEVFANNTGFMCELAGEFGAMLVFAEHRYFGESIPSGPRSSLGYLSVDLALTDFANVIVEIKQQYGVPDATVITFGGSYGGMLSAWLRMKYPHVVAGAIAASAPIFQFAGLTPTDTFNDIVFRTFDSALEGCASKFRSMFDVVAESSLQHLSKVFSLCEPLESRDDLVQWITDALTYLAMVDYPFAANFIKPLPSWPVNQTCSILLDDSHPASPLEKFAASLSVFFNSTGEAGTCYNIADGTITSVDEQGWDYLSCSSMVIPMSSGRNSMFPPSEWDEDAYDLQCRKKYGVCPRPKFAEIQFGAKKISAFSNIVFSNGNLDPWSGGGVLESVSSSLVAVVIEGAAHHLDLRASAEGDSASLIAARNVHRANIKKWITEDQGGKKAVILMQEPHFAVE</sequence>
<evidence type="ECO:0000256" key="4">
    <source>
        <dbReference type="ARBA" id="ARBA00022801"/>
    </source>
</evidence>
<proteinExistence type="inferred from homology"/>
<feature type="signal peptide" evidence="6">
    <location>
        <begin position="1"/>
        <end position="18"/>
    </location>
</feature>
<dbReference type="GO" id="GO:0008239">
    <property type="term" value="F:dipeptidyl-peptidase activity"/>
    <property type="evidence" value="ECO:0007669"/>
    <property type="project" value="TreeGrafter"/>
</dbReference>
<dbReference type="InterPro" id="IPR029058">
    <property type="entry name" value="AB_hydrolase_fold"/>
</dbReference>
<evidence type="ECO:0000256" key="3">
    <source>
        <dbReference type="ARBA" id="ARBA00022729"/>
    </source>
</evidence>
<keyword evidence="4" id="KW-0378">Hydrolase</keyword>
<organism evidence="7">
    <name type="scientific">Spongospora subterranea</name>
    <dbReference type="NCBI Taxonomy" id="70186"/>
    <lineage>
        <taxon>Eukaryota</taxon>
        <taxon>Sar</taxon>
        <taxon>Rhizaria</taxon>
        <taxon>Endomyxa</taxon>
        <taxon>Phytomyxea</taxon>
        <taxon>Plasmodiophorida</taxon>
        <taxon>Plasmodiophoridae</taxon>
        <taxon>Spongospora</taxon>
    </lineage>
</organism>